<dbReference type="Gene3D" id="2.60.40.2880">
    <property type="entry name" value="MmpS1-5, C-terminal soluble domain"/>
    <property type="match status" value="1"/>
</dbReference>
<feature type="chain" id="PRO_5044007031" description="MmpS family membrane protein" evidence="2">
    <location>
        <begin position="20"/>
        <end position="150"/>
    </location>
</feature>
<gene>
    <name evidence="3" type="ORF">OHU69_05735</name>
</gene>
<proteinExistence type="predicted"/>
<feature type="compositionally biased region" description="Low complexity" evidence="1">
    <location>
        <begin position="30"/>
        <end position="49"/>
    </location>
</feature>
<dbReference type="AlphaFoldDB" id="A0AAU1U107"/>
<protein>
    <recommendedName>
        <fullName evidence="4">MmpS family membrane protein</fullName>
    </recommendedName>
</protein>
<reference evidence="3" key="1">
    <citation type="submission" date="2022-10" db="EMBL/GenBank/DDBJ databases">
        <title>The complete genomes of actinobacterial strains from the NBC collection.</title>
        <authorList>
            <person name="Joergensen T.S."/>
            <person name="Alvarez Arevalo M."/>
            <person name="Sterndorff E.B."/>
            <person name="Faurdal D."/>
            <person name="Vuksanovic O."/>
            <person name="Mourched A.-S."/>
            <person name="Charusanti P."/>
            <person name="Shaw S."/>
            <person name="Blin K."/>
            <person name="Weber T."/>
        </authorList>
    </citation>
    <scope>NUCLEOTIDE SEQUENCE</scope>
    <source>
        <strain evidence="3">NBC_00119</strain>
    </source>
</reference>
<evidence type="ECO:0000256" key="1">
    <source>
        <dbReference type="SAM" id="MobiDB-lite"/>
    </source>
</evidence>
<feature type="signal peptide" evidence="2">
    <location>
        <begin position="1"/>
        <end position="19"/>
    </location>
</feature>
<dbReference type="PROSITE" id="PS51257">
    <property type="entry name" value="PROKAR_LIPOPROTEIN"/>
    <property type="match status" value="1"/>
</dbReference>
<organism evidence="3">
    <name type="scientific">Streptomyces sp. NBC_00119</name>
    <dbReference type="NCBI Taxonomy" id="2975659"/>
    <lineage>
        <taxon>Bacteria</taxon>
        <taxon>Bacillati</taxon>
        <taxon>Actinomycetota</taxon>
        <taxon>Actinomycetes</taxon>
        <taxon>Kitasatosporales</taxon>
        <taxon>Streptomycetaceae</taxon>
        <taxon>Streptomyces</taxon>
    </lineage>
</organism>
<evidence type="ECO:0000313" key="3">
    <source>
        <dbReference type="EMBL" id="WTS10610.1"/>
    </source>
</evidence>
<evidence type="ECO:0008006" key="4">
    <source>
        <dbReference type="Google" id="ProtNLM"/>
    </source>
</evidence>
<evidence type="ECO:0000256" key="2">
    <source>
        <dbReference type="SAM" id="SignalP"/>
    </source>
</evidence>
<sequence length="150" mass="15041">MRRTVTGIALVAATAALLAGCGSGGGDSKGAGAKQDTSQAPSPAASKPAGGQEATREVTFEVRGQGSTQVLWTAGDSKTEQVNLPWTKTIQLTVKGAELKVGSLVSVVPGSVTGSDGQLVPASCVIKVDGKQVADNKDGKSIAGCKYLVK</sequence>
<keyword evidence="2" id="KW-0732">Signal</keyword>
<dbReference type="EMBL" id="CP108195">
    <property type="protein sequence ID" value="WTS10610.1"/>
    <property type="molecule type" value="Genomic_DNA"/>
</dbReference>
<feature type="region of interest" description="Disordered" evidence="1">
    <location>
        <begin position="25"/>
        <end position="56"/>
    </location>
</feature>
<accession>A0AAU1U107</accession>
<name>A0AAU1U107_9ACTN</name>
<dbReference type="InterPro" id="IPR038468">
    <property type="entry name" value="MmpS_C"/>
</dbReference>